<dbReference type="Proteomes" id="UP000198756">
    <property type="component" value="Unassembled WGS sequence"/>
</dbReference>
<dbReference type="InterPro" id="IPR047216">
    <property type="entry name" value="Endonuclease_DUF559_bact"/>
</dbReference>
<dbReference type="GO" id="GO:0004519">
    <property type="term" value="F:endonuclease activity"/>
    <property type="evidence" value="ECO:0007669"/>
    <property type="project" value="UniProtKB-KW"/>
</dbReference>
<dbReference type="Pfam" id="PF04480">
    <property type="entry name" value="DUF559"/>
    <property type="match status" value="1"/>
</dbReference>
<evidence type="ECO:0000313" key="3">
    <source>
        <dbReference type="Proteomes" id="UP000198756"/>
    </source>
</evidence>
<dbReference type="EMBL" id="FMXE01000050">
    <property type="protein sequence ID" value="SDA96321.1"/>
    <property type="molecule type" value="Genomic_DNA"/>
</dbReference>
<evidence type="ECO:0000313" key="2">
    <source>
        <dbReference type="EMBL" id="SDA96321.1"/>
    </source>
</evidence>
<feature type="domain" description="DUF559" evidence="1">
    <location>
        <begin position="16"/>
        <end position="120"/>
    </location>
</feature>
<reference evidence="3" key="1">
    <citation type="submission" date="2016-10" db="EMBL/GenBank/DDBJ databases">
        <authorList>
            <person name="Varghese N."/>
            <person name="Submissions S."/>
        </authorList>
    </citation>
    <scope>NUCLEOTIDE SEQUENCE [LARGE SCALE GENOMIC DNA]</scope>
    <source>
        <strain evidence="3">DSM 22703</strain>
    </source>
</reference>
<keyword evidence="2" id="KW-0255">Endonuclease</keyword>
<dbReference type="SUPFAM" id="SSF52980">
    <property type="entry name" value="Restriction endonuclease-like"/>
    <property type="match status" value="1"/>
</dbReference>
<evidence type="ECO:0000259" key="1">
    <source>
        <dbReference type="Pfam" id="PF04480"/>
    </source>
</evidence>
<keyword evidence="2" id="KW-0540">Nuclease</keyword>
<dbReference type="PANTHER" id="PTHR38590:SF1">
    <property type="entry name" value="BLL0828 PROTEIN"/>
    <property type="match status" value="1"/>
</dbReference>
<gene>
    <name evidence="2" type="ORF">SAMN03080617_04201</name>
</gene>
<dbReference type="RefSeq" id="WP_092734765.1">
    <property type="nucleotide sequence ID" value="NZ_FMXE01000050.1"/>
</dbReference>
<keyword evidence="2" id="KW-0378">Hydrolase</keyword>
<protein>
    <submittedName>
        <fullName evidence="2">Very-short-patch-repair endonuclease</fullName>
    </submittedName>
</protein>
<dbReference type="PANTHER" id="PTHR38590">
    <property type="entry name" value="BLL0828 PROTEIN"/>
    <property type="match status" value="1"/>
</dbReference>
<dbReference type="Gene3D" id="3.40.960.10">
    <property type="entry name" value="VSR Endonuclease"/>
    <property type="match status" value="1"/>
</dbReference>
<keyword evidence="3" id="KW-1185">Reference proteome</keyword>
<dbReference type="AlphaFoldDB" id="A0A1G5ZNE5"/>
<dbReference type="OrthoDB" id="9798754at2"/>
<dbReference type="CDD" id="cd01038">
    <property type="entry name" value="Endonuclease_DUF559"/>
    <property type="match status" value="1"/>
</dbReference>
<organism evidence="2 3">
    <name type="scientific">Algoriphagus alkaliphilus</name>
    <dbReference type="NCBI Taxonomy" id="279824"/>
    <lineage>
        <taxon>Bacteria</taxon>
        <taxon>Pseudomonadati</taxon>
        <taxon>Bacteroidota</taxon>
        <taxon>Cytophagia</taxon>
        <taxon>Cytophagales</taxon>
        <taxon>Cyclobacteriaceae</taxon>
        <taxon>Algoriphagus</taxon>
    </lineage>
</organism>
<name>A0A1G5ZNE5_9BACT</name>
<dbReference type="InterPro" id="IPR011335">
    <property type="entry name" value="Restrct_endonuc-II-like"/>
</dbReference>
<accession>A0A1G5ZNE5</accession>
<dbReference type="STRING" id="279824.SAMN03080617_04201"/>
<dbReference type="InterPro" id="IPR007569">
    <property type="entry name" value="DUF559"/>
</dbReference>
<proteinExistence type="predicted"/>
<sequence>MTYSENLFYGASPEIHRRAKELRKQMTPAEKILWELLKEKSLGGYKFRRQHPINKFIADFYCHELGLVIELDGSVHDSLDQTEYDSGRTYELEELGLKVIRFKNDQVINELFKVLEEIRLLLPHPGPPL</sequence>